<dbReference type="Gene3D" id="3.30.230.40">
    <property type="entry name" value="Imidazole glycerol phosphate dehydratase, domain 1"/>
    <property type="match status" value="2"/>
</dbReference>
<dbReference type="SUPFAM" id="SSF54211">
    <property type="entry name" value="Ribosomal protein S5 domain 2-like"/>
    <property type="match status" value="2"/>
</dbReference>
<evidence type="ECO:0000313" key="9">
    <source>
        <dbReference type="Proteomes" id="UP000009352"/>
    </source>
</evidence>
<gene>
    <name evidence="6" type="primary">hisB</name>
    <name evidence="8" type="ORF">LRHMDP3_2680</name>
</gene>
<dbReference type="PANTHER" id="PTHR23133:SF2">
    <property type="entry name" value="IMIDAZOLEGLYCEROL-PHOSPHATE DEHYDRATASE"/>
    <property type="match status" value="1"/>
</dbReference>
<reference evidence="8 9" key="1">
    <citation type="journal article" date="2013" name="Genome Announc.">
        <title>Draft Genome Sequence of Staphylococcus simulans UMC-CNS-990, Isolated from a Case of Chronic Bovine Mastitis.</title>
        <authorList>
            <person name="Calcutt M.J."/>
            <person name="Foecking M.F."/>
            <person name="Hsieh H.Y."/>
            <person name="Perry J."/>
            <person name="Stewart G.C."/>
            <person name="Middleton J.R."/>
        </authorList>
    </citation>
    <scope>NUCLEOTIDE SEQUENCE [LARGE SCALE GENOMIC DNA]</scope>
    <source>
        <strain evidence="8 9">LRHMDP3</strain>
    </source>
</reference>
<organism evidence="8 9">
    <name type="scientific">Lacticaseibacillus rhamnosus LRHMDP3</name>
    <dbReference type="NCBI Taxonomy" id="1203259"/>
    <lineage>
        <taxon>Bacteria</taxon>
        <taxon>Bacillati</taxon>
        <taxon>Bacillota</taxon>
        <taxon>Bacilli</taxon>
        <taxon>Lactobacillales</taxon>
        <taxon>Lactobacillaceae</taxon>
        <taxon>Lacticaseibacillus</taxon>
    </lineage>
</organism>
<dbReference type="InterPro" id="IPR020568">
    <property type="entry name" value="Ribosomal_Su5_D2-typ_SF"/>
</dbReference>
<dbReference type="FunFam" id="3.30.230.40:FF:000001">
    <property type="entry name" value="Imidazoleglycerol-phosphate dehydratase HisB"/>
    <property type="match status" value="1"/>
</dbReference>
<accession>A0AB33XR76</accession>
<evidence type="ECO:0000256" key="2">
    <source>
        <dbReference type="ARBA" id="ARBA00016664"/>
    </source>
</evidence>
<dbReference type="Pfam" id="PF00475">
    <property type="entry name" value="IGPD"/>
    <property type="match status" value="1"/>
</dbReference>
<dbReference type="NCBIfam" id="NF040517">
    <property type="entry name" value="Lacto_Palin_RP2"/>
    <property type="match status" value="1"/>
</dbReference>
<evidence type="ECO:0000256" key="6">
    <source>
        <dbReference type="HAMAP-Rule" id="MF_00076"/>
    </source>
</evidence>
<keyword evidence="5 6" id="KW-0456">Lyase</keyword>
<evidence type="ECO:0000256" key="5">
    <source>
        <dbReference type="ARBA" id="ARBA00023239"/>
    </source>
</evidence>
<keyword evidence="6" id="KW-0963">Cytoplasm</keyword>
<proteinExistence type="inferred from homology"/>
<dbReference type="AntiFam" id="ANF00267">
    <property type="entry name" value="DNA repeat translations related to WP_015765070.1"/>
</dbReference>
<evidence type="ECO:0000256" key="7">
    <source>
        <dbReference type="RuleBase" id="RU000599"/>
    </source>
</evidence>
<sequence length="225" mass="24588">MAKARSSRLRPLTLRLLTAPTRAYFSRRFIMRTATITRTTKETAITISLNLDQQGGIDIDTGIGFFDHMLDAFAKHGRFGLIVKAQGDLDVDPHHTIEDTGIVLGSCFKQALGDKAGIERFGNAFVPMDESLARVVVDLSGRAYLVFDAELTNQRLGGFDTEVTEDFFQAMAFAGEFNLHAAVLYGRNTHHKIEALFKALGRSMQAAVALNPAVKGIPSTKGVIS</sequence>
<dbReference type="GO" id="GO:0004424">
    <property type="term" value="F:imidazoleglycerol-phosphate dehydratase activity"/>
    <property type="evidence" value="ECO:0007669"/>
    <property type="project" value="UniProtKB-UniRule"/>
</dbReference>
<evidence type="ECO:0000256" key="1">
    <source>
        <dbReference type="ARBA" id="ARBA00005047"/>
    </source>
</evidence>
<dbReference type="FunFam" id="3.30.230.40:FF:000003">
    <property type="entry name" value="Imidazoleglycerol-phosphate dehydratase HisB"/>
    <property type="match status" value="1"/>
</dbReference>
<dbReference type="PROSITE" id="PS00954">
    <property type="entry name" value="IGP_DEHYDRATASE_1"/>
    <property type="match status" value="1"/>
</dbReference>
<evidence type="ECO:0000256" key="3">
    <source>
        <dbReference type="ARBA" id="ARBA00022605"/>
    </source>
</evidence>
<dbReference type="EMBL" id="AMQX01000021">
    <property type="protein sequence ID" value="EKS48776.1"/>
    <property type="molecule type" value="Genomic_DNA"/>
</dbReference>
<dbReference type="AlphaFoldDB" id="A0AB33XR76"/>
<keyword evidence="3 6" id="KW-0028">Amino-acid biosynthesis</keyword>
<dbReference type="GO" id="GO:0000105">
    <property type="term" value="P:L-histidine biosynthetic process"/>
    <property type="evidence" value="ECO:0007669"/>
    <property type="project" value="UniProtKB-UniRule"/>
</dbReference>
<dbReference type="CDD" id="cd07914">
    <property type="entry name" value="IGPD"/>
    <property type="match status" value="1"/>
</dbReference>
<dbReference type="GO" id="GO:0005737">
    <property type="term" value="C:cytoplasm"/>
    <property type="evidence" value="ECO:0007669"/>
    <property type="project" value="UniProtKB-SubCell"/>
</dbReference>
<dbReference type="InterPro" id="IPR020565">
    <property type="entry name" value="ImidazoleglycerP_deHydtase_CS"/>
</dbReference>
<comment type="caution">
    <text evidence="8">The sequence shown here is derived from an EMBL/GenBank/DDBJ whole genome shotgun (WGS) entry which is preliminary data.</text>
</comment>
<comment type="pathway">
    <text evidence="1 6 7">Amino-acid biosynthesis; L-histidine biosynthesis; L-histidine from 5-phospho-alpha-D-ribose 1-diphosphate: step 6/9.</text>
</comment>
<dbReference type="InterPro" id="IPR000807">
    <property type="entry name" value="ImidazoleglycerolP_deHydtase"/>
</dbReference>
<dbReference type="InterPro" id="IPR038494">
    <property type="entry name" value="IGPD_sf"/>
</dbReference>
<keyword evidence="4 6" id="KW-0368">Histidine biosynthesis</keyword>
<dbReference type="PANTHER" id="PTHR23133">
    <property type="entry name" value="IMIDAZOLEGLYCEROL-PHOSPHATE DEHYDRATASE HIS7"/>
    <property type="match status" value="1"/>
</dbReference>
<protein>
    <recommendedName>
        <fullName evidence="2 6">Imidazoleglycerol-phosphate dehydratase</fullName>
        <shortName evidence="6">IGPD</shortName>
        <ecNumber evidence="6 7">4.2.1.19</ecNumber>
    </recommendedName>
</protein>
<evidence type="ECO:0000256" key="4">
    <source>
        <dbReference type="ARBA" id="ARBA00023102"/>
    </source>
</evidence>
<dbReference type="HAMAP" id="MF_00076">
    <property type="entry name" value="HisB"/>
    <property type="match status" value="1"/>
</dbReference>
<name>A0AB33XR76_LACRH</name>
<dbReference type="EC" id="4.2.1.19" evidence="6 7"/>
<comment type="subcellular location">
    <subcellularLocation>
        <location evidence="6 7">Cytoplasm</location>
    </subcellularLocation>
</comment>
<comment type="catalytic activity">
    <reaction evidence="6 7">
        <text>D-erythro-1-(imidazol-4-yl)glycerol 3-phosphate = 3-(imidazol-4-yl)-2-oxopropyl phosphate + H2O</text>
        <dbReference type="Rhea" id="RHEA:11040"/>
        <dbReference type="ChEBI" id="CHEBI:15377"/>
        <dbReference type="ChEBI" id="CHEBI:57766"/>
        <dbReference type="ChEBI" id="CHEBI:58278"/>
        <dbReference type="EC" id="4.2.1.19"/>
    </reaction>
</comment>
<dbReference type="NCBIfam" id="NF002114">
    <property type="entry name" value="PRK00951.2-4"/>
    <property type="match status" value="1"/>
</dbReference>
<comment type="similarity">
    <text evidence="6 7">Belongs to the imidazoleglycerol-phosphate dehydratase family.</text>
</comment>
<evidence type="ECO:0000313" key="8">
    <source>
        <dbReference type="EMBL" id="EKS48776.1"/>
    </source>
</evidence>
<dbReference type="NCBIfam" id="NF002107">
    <property type="entry name" value="PRK00951.1-2"/>
    <property type="match status" value="1"/>
</dbReference>
<dbReference type="PROSITE" id="PS00955">
    <property type="entry name" value="IGP_DEHYDRATASE_2"/>
    <property type="match status" value="1"/>
</dbReference>
<dbReference type="NCBIfam" id="NF002111">
    <property type="entry name" value="PRK00951.2-1"/>
    <property type="match status" value="1"/>
</dbReference>
<dbReference type="Proteomes" id="UP000009352">
    <property type="component" value="Unassembled WGS sequence"/>
</dbReference>